<evidence type="ECO:0000256" key="8">
    <source>
        <dbReference type="ARBA" id="ARBA00023136"/>
    </source>
</evidence>
<keyword evidence="6" id="KW-1278">Translocase</keyword>
<feature type="transmembrane region" description="Helical" evidence="9">
    <location>
        <begin position="46"/>
        <end position="66"/>
    </location>
</feature>
<name>A0A212J6S6_9BACT</name>
<proteinExistence type="predicted"/>
<evidence type="ECO:0000256" key="7">
    <source>
        <dbReference type="ARBA" id="ARBA00022989"/>
    </source>
</evidence>
<evidence type="ECO:0000256" key="6">
    <source>
        <dbReference type="ARBA" id="ARBA00022967"/>
    </source>
</evidence>
<evidence type="ECO:0000256" key="2">
    <source>
        <dbReference type="ARBA" id="ARBA00022553"/>
    </source>
</evidence>
<dbReference type="GO" id="GO:0005886">
    <property type="term" value="C:plasma membrane"/>
    <property type="evidence" value="ECO:0007669"/>
    <property type="project" value="TreeGrafter"/>
</dbReference>
<keyword evidence="2" id="KW-0597">Phosphoprotein</keyword>
<accession>A0A212J6S6</accession>
<keyword evidence="3" id="KW-0285">Flavoprotein</keyword>
<keyword evidence="1" id="KW-0813">Transport</keyword>
<protein>
    <recommendedName>
        <fullName evidence="11">Electron transporter</fullName>
    </recommendedName>
</protein>
<dbReference type="GO" id="GO:0055085">
    <property type="term" value="P:transmembrane transport"/>
    <property type="evidence" value="ECO:0007669"/>
    <property type="project" value="InterPro"/>
</dbReference>
<gene>
    <name evidence="10" type="ORF">KL86DYS1_11313</name>
</gene>
<feature type="transmembrane region" description="Helical" evidence="9">
    <location>
        <begin position="305"/>
        <end position="327"/>
    </location>
</feature>
<feature type="transmembrane region" description="Helical" evidence="9">
    <location>
        <begin position="21"/>
        <end position="40"/>
    </location>
</feature>
<evidence type="ECO:0000256" key="1">
    <source>
        <dbReference type="ARBA" id="ARBA00022448"/>
    </source>
</evidence>
<evidence type="ECO:0000256" key="9">
    <source>
        <dbReference type="SAM" id="Phobius"/>
    </source>
</evidence>
<evidence type="ECO:0000256" key="5">
    <source>
        <dbReference type="ARBA" id="ARBA00022692"/>
    </source>
</evidence>
<keyword evidence="4" id="KW-0288">FMN</keyword>
<sequence length="361" mass="40065">MQYDKMIYAPFVRKDVSTSKIMTDVIISLLPCIAISYLAFGFVPLMVILVAVGSALVTEFIFSAIFFKQTDSVADGSAIITGILLSFTIAPFTPLYVVAFGGAMAVLFGKLLWGGMGRNVFNPALVGREFMAIFFPAVMTSRSIWYDKTAVNIPELNLIGDKFFDQLIYKASGAIGEYSVLLLVAGGIFLLVRRRISWHIPTALLVAFTILLLTFSTFTSYSIQFSLGGLLLGAIFMATDMPSSASTKYGKLYYGAMIGIVAIICILNDVKYEYMSYSILLLNAFVNPVNWVFRPKVWGEKLDVYTRLWQALSVTAAILIATFAVIYLHHLGAIMYLIFVFILYCVVRFIAKDMRQDTVNS</sequence>
<feature type="transmembrane region" description="Helical" evidence="9">
    <location>
        <begin position="198"/>
        <end position="215"/>
    </location>
</feature>
<keyword evidence="8 9" id="KW-0472">Membrane</keyword>
<feature type="transmembrane region" description="Helical" evidence="9">
    <location>
        <begin position="221"/>
        <end position="239"/>
    </location>
</feature>
<dbReference type="RefSeq" id="WP_296939199.1">
    <property type="nucleotide sequence ID" value="NZ_LT599032.1"/>
</dbReference>
<keyword evidence="5 9" id="KW-0812">Transmembrane</keyword>
<feature type="transmembrane region" description="Helical" evidence="9">
    <location>
        <begin position="274"/>
        <end position="293"/>
    </location>
</feature>
<feature type="transmembrane region" description="Helical" evidence="9">
    <location>
        <begin position="251"/>
        <end position="268"/>
    </location>
</feature>
<organism evidence="10">
    <name type="scientific">uncultured Dysgonomonas sp</name>
    <dbReference type="NCBI Taxonomy" id="206096"/>
    <lineage>
        <taxon>Bacteria</taxon>
        <taxon>Pseudomonadati</taxon>
        <taxon>Bacteroidota</taxon>
        <taxon>Bacteroidia</taxon>
        <taxon>Bacteroidales</taxon>
        <taxon>Dysgonomonadaceae</taxon>
        <taxon>Dysgonomonas</taxon>
        <taxon>environmental samples</taxon>
    </lineage>
</organism>
<reference evidence="10" key="1">
    <citation type="submission" date="2016-04" db="EMBL/GenBank/DDBJ databases">
        <authorList>
            <person name="Evans L.H."/>
            <person name="Alamgir A."/>
            <person name="Owens N."/>
            <person name="Weber N.D."/>
            <person name="Virtaneva K."/>
            <person name="Barbian K."/>
            <person name="Babar A."/>
            <person name="Rosenke K."/>
        </authorList>
    </citation>
    <scope>NUCLEOTIDE SEQUENCE</scope>
    <source>
        <strain evidence="10">86-1</strain>
    </source>
</reference>
<dbReference type="InterPro" id="IPR004338">
    <property type="entry name" value="NqrB/RnfD"/>
</dbReference>
<feature type="transmembrane region" description="Helical" evidence="9">
    <location>
        <begin position="166"/>
        <end position="191"/>
    </location>
</feature>
<dbReference type="AlphaFoldDB" id="A0A212J6S6"/>
<dbReference type="PANTHER" id="PTHR30578:SF0">
    <property type="entry name" value="ION-TRANSLOCATING OXIDOREDUCTASE COMPLEX SUBUNIT D"/>
    <property type="match status" value="1"/>
</dbReference>
<keyword evidence="7 9" id="KW-1133">Transmembrane helix</keyword>
<feature type="transmembrane region" description="Helical" evidence="9">
    <location>
        <begin position="333"/>
        <end position="351"/>
    </location>
</feature>
<feature type="transmembrane region" description="Helical" evidence="9">
    <location>
        <begin position="73"/>
        <end position="90"/>
    </location>
</feature>
<dbReference type="PANTHER" id="PTHR30578">
    <property type="entry name" value="ELECTRON TRANSPORT COMPLEX PROTEIN RNFD"/>
    <property type="match status" value="1"/>
</dbReference>
<evidence type="ECO:0000256" key="4">
    <source>
        <dbReference type="ARBA" id="ARBA00022643"/>
    </source>
</evidence>
<evidence type="ECO:0000313" key="10">
    <source>
        <dbReference type="EMBL" id="SBV95137.1"/>
    </source>
</evidence>
<evidence type="ECO:0000256" key="3">
    <source>
        <dbReference type="ARBA" id="ARBA00022630"/>
    </source>
</evidence>
<dbReference type="Pfam" id="PF03116">
    <property type="entry name" value="NQR2_RnfD_RnfE"/>
    <property type="match status" value="1"/>
</dbReference>
<evidence type="ECO:0008006" key="11">
    <source>
        <dbReference type="Google" id="ProtNLM"/>
    </source>
</evidence>
<dbReference type="EMBL" id="FLUM01000001">
    <property type="protein sequence ID" value="SBV95137.1"/>
    <property type="molecule type" value="Genomic_DNA"/>
</dbReference>